<evidence type="ECO:0000313" key="8">
    <source>
        <dbReference type="Proteomes" id="UP001497623"/>
    </source>
</evidence>
<dbReference type="Pfam" id="PF01429">
    <property type="entry name" value="MBD"/>
    <property type="match status" value="2"/>
</dbReference>
<evidence type="ECO:0000256" key="1">
    <source>
        <dbReference type="ARBA" id="ARBA00004123"/>
    </source>
</evidence>
<proteinExistence type="predicted"/>
<evidence type="ECO:0000313" key="7">
    <source>
        <dbReference type="EMBL" id="CAL4086374.1"/>
    </source>
</evidence>
<organism evidence="7 8">
    <name type="scientific">Meganyctiphanes norvegica</name>
    <name type="common">Northern krill</name>
    <name type="synonym">Thysanopoda norvegica</name>
    <dbReference type="NCBI Taxonomy" id="48144"/>
    <lineage>
        <taxon>Eukaryota</taxon>
        <taxon>Metazoa</taxon>
        <taxon>Ecdysozoa</taxon>
        <taxon>Arthropoda</taxon>
        <taxon>Crustacea</taxon>
        <taxon>Multicrustacea</taxon>
        <taxon>Malacostraca</taxon>
        <taxon>Eumalacostraca</taxon>
        <taxon>Eucarida</taxon>
        <taxon>Euphausiacea</taxon>
        <taxon>Euphausiidae</taxon>
        <taxon>Meganyctiphanes</taxon>
    </lineage>
</organism>
<dbReference type="PROSITE" id="PS00028">
    <property type="entry name" value="ZINC_FINGER_C2H2_1"/>
    <property type="match status" value="2"/>
</dbReference>
<dbReference type="InterPro" id="IPR016177">
    <property type="entry name" value="DNA-bd_dom_sf"/>
</dbReference>
<dbReference type="SUPFAM" id="SSF54171">
    <property type="entry name" value="DNA-binding domain"/>
    <property type="match status" value="3"/>
</dbReference>
<evidence type="ECO:0000256" key="2">
    <source>
        <dbReference type="ARBA" id="ARBA00023015"/>
    </source>
</evidence>
<dbReference type="SMART" id="SM00355">
    <property type="entry name" value="ZnF_C2H2"/>
    <property type="match status" value="4"/>
</dbReference>
<dbReference type="Proteomes" id="UP001497623">
    <property type="component" value="Unassembled WGS sequence"/>
</dbReference>
<feature type="domain" description="MBD" evidence="6">
    <location>
        <begin position="237"/>
        <end position="310"/>
    </location>
</feature>
<dbReference type="InterPro" id="IPR013087">
    <property type="entry name" value="Znf_C2H2_type"/>
</dbReference>
<name>A0AAV2QID8_MEGNR</name>
<dbReference type="PANTHER" id="PTHR12396:SF0">
    <property type="entry name" value="METHYL-CPG BINDING DOMAIN PROTEIN-LIKE, ISOFORM C"/>
    <property type="match status" value="1"/>
</dbReference>
<comment type="subcellular location">
    <subcellularLocation>
        <location evidence="1">Nucleus</location>
    </subcellularLocation>
</comment>
<keyword evidence="2" id="KW-0805">Transcription regulation</keyword>
<dbReference type="PROSITE" id="PS50982">
    <property type="entry name" value="MBD"/>
    <property type="match status" value="3"/>
</dbReference>
<gene>
    <name evidence="7" type="ORF">MNOR_LOCUS12982</name>
</gene>
<dbReference type="GO" id="GO:0006346">
    <property type="term" value="P:DNA methylation-dependent constitutive heterochromatin formation"/>
    <property type="evidence" value="ECO:0007669"/>
    <property type="project" value="TreeGrafter"/>
</dbReference>
<dbReference type="Gene3D" id="3.30.890.10">
    <property type="entry name" value="Methyl-cpg-binding Protein 2, Chain A"/>
    <property type="match status" value="2"/>
</dbReference>
<feature type="non-terminal residue" evidence="7">
    <location>
        <position position="798"/>
    </location>
</feature>
<dbReference type="GO" id="GO:0000122">
    <property type="term" value="P:negative regulation of transcription by RNA polymerase II"/>
    <property type="evidence" value="ECO:0007669"/>
    <property type="project" value="TreeGrafter"/>
</dbReference>
<dbReference type="GO" id="GO:0005654">
    <property type="term" value="C:nucleoplasm"/>
    <property type="evidence" value="ECO:0007669"/>
    <property type="project" value="UniProtKB-ARBA"/>
</dbReference>
<keyword evidence="4" id="KW-0804">Transcription</keyword>
<evidence type="ECO:0000256" key="5">
    <source>
        <dbReference type="ARBA" id="ARBA00023242"/>
    </source>
</evidence>
<evidence type="ECO:0000256" key="3">
    <source>
        <dbReference type="ARBA" id="ARBA00023125"/>
    </source>
</evidence>
<keyword evidence="5" id="KW-0539">Nucleus</keyword>
<evidence type="ECO:0000259" key="6">
    <source>
        <dbReference type="PROSITE" id="PS50982"/>
    </source>
</evidence>
<keyword evidence="3" id="KW-0238">DNA-binding</keyword>
<dbReference type="AlphaFoldDB" id="A0AAV2QID8"/>
<dbReference type="EMBL" id="CAXKWB010007275">
    <property type="protein sequence ID" value="CAL4086374.1"/>
    <property type="molecule type" value="Genomic_DNA"/>
</dbReference>
<keyword evidence="8" id="KW-1185">Reference proteome</keyword>
<evidence type="ECO:0000256" key="4">
    <source>
        <dbReference type="ARBA" id="ARBA00023163"/>
    </source>
</evidence>
<feature type="domain" description="MBD" evidence="6">
    <location>
        <begin position="635"/>
        <end position="713"/>
    </location>
</feature>
<dbReference type="InterPro" id="IPR001739">
    <property type="entry name" value="Methyl_CpG_DNA-bd"/>
</dbReference>
<dbReference type="GO" id="GO:0008327">
    <property type="term" value="F:methyl-CpG binding"/>
    <property type="evidence" value="ECO:0007669"/>
    <property type="project" value="TreeGrafter"/>
</dbReference>
<dbReference type="PANTHER" id="PTHR12396">
    <property type="entry name" value="METHYL-CPG BINDING PROTEIN, MBD"/>
    <property type="match status" value="1"/>
</dbReference>
<sequence>MNEMITDENYEDEFECSECDYKCTSENDIMQHSLIHQCPNTSNDDVLDISCYGKYIKDEPNEHETVNLQSKFNSEEAIVSCTKLTDMSKINDLGTYKYKVKRESNSCKVLSTTELHNEIEIGNNRIKLEDIDIDIKQENLPYFSFQKINDYEFIHAYQNSSLMPSKNYRQFNGRKTRPSAYNMNIYTEDGIGGEAESFLKQSKSSQNDIGLTNFSQSLSPHKRHCVRKSRVRKASIEVEVDNTNIYIPPGWKRKVFMRTSPVNNQIRYDCYYYTELGKYIRSKKEAYKYADEGNLMEIDVAKLNFSISQTVMTDQINLEVDLDNTEIYIPEGWKRKIYSKTRSNGKIYYHVNYLNSEGKRFGCISDVYSYVSHSDNIEDMQIDVEAMDFSHGIRNRLRLKKKCQNGQVQDKTMKMNCHQSNAEQDTIINLLFEVRQTFKYNINKLYLCKLCNFSSKLKNTACSHAGKHVTKFSHKSTDKSFLPMNYDYFLCTDCHSKIMIRKDVQVHLQSHCSKQITSNVVGVKFACKTMNNVNKMVYCCEVCKFASFRYSLILKHLKDHTIDEIEIADKDKYHEITNESDENALKAIYKCGNLDDDKKIYDIRSDRKLDKPDISDSKLYNVGTVQHKHIIGAIEIEVDNTGKYIPQGWQRKVYKYKKGVNKGRHVVRYISTFGRTLCSKTQVLEYIERLEGNGIMEPIDVDKLDFSWLSHKTQNKKKGVKEVEVDNTEIYVPEGWQRKLFKITTAKAGLHRGNHFICYISPFNREVQSKIGLRNYLAHLEKQGTPLLVDEKRINFSV</sequence>
<accession>A0AAV2QID8</accession>
<protein>
    <recommendedName>
        <fullName evidence="6">MBD domain-containing protein</fullName>
    </recommendedName>
</protein>
<comment type="caution">
    <text evidence="7">The sequence shown here is derived from an EMBL/GenBank/DDBJ whole genome shotgun (WGS) entry which is preliminary data.</text>
</comment>
<reference evidence="7 8" key="1">
    <citation type="submission" date="2024-05" db="EMBL/GenBank/DDBJ databases">
        <authorList>
            <person name="Wallberg A."/>
        </authorList>
    </citation>
    <scope>NUCLEOTIDE SEQUENCE [LARGE SCALE GENOMIC DNA]</scope>
</reference>
<feature type="domain" description="MBD" evidence="6">
    <location>
        <begin position="319"/>
        <end position="394"/>
    </location>
</feature>